<keyword evidence="2" id="KW-1185">Reference proteome</keyword>
<evidence type="ECO:0000313" key="2">
    <source>
        <dbReference type="Proteomes" id="UP001217178"/>
    </source>
</evidence>
<dbReference type="SUPFAM" id="SSF52540">
    <property type="entry name" value="P-loop containing nucleoside triphosphate hydrolases"/>
    <property type="match status" value="1"/>
</dbReference>
<dbReference type="PANTHER" id="PTHR13696">
    <property type="entry name" value="P-LOOP CONTAINING NUCLEOSIDE TRIPHOSPHATE HYDROLASE"/>
    <property type="match status" value="1"/>
</dbReference>
<evidence type="ECO:0000313" key="1">
    <source>
        <dbReference type="EMBL" id="MDC9589772.1"/>
    </source>
</evidence>
<gene>
    <name evidence="1" type="ORF">PSI23_10805</name>
</gene>
<dbReference type="EMBL" id="JAQRFI010000022">
    <property type="protein sequence ID" value="MDC9589772.1"/>
    <property type="molecule type" value="Genomic_DNA"/>
</dbReference>
<protein>
    <submittedName>
        <fullName evidence="1">AAA family ATPase</fullName>
    </submittedName>
</protein>
<dbReference type="InterPro" id="IPR009744">
    <property type="entry name" value="VirC1"/>
</dbReference>
<sequence length="225" mass="25023">MPVITVANPKGGAGKSTTTLILATTLAAAGASVTILDCDPNKPIKDWREGLSKNPVHVDFEVTESNVTTKLDKYRKERQFVFVDLEGTASRLMSRAFARSNLVLIPIQASPPDALMAAKAIHLIQEEEQAFEKEIPYRVLFTRTSPIITTRLEKAIVKQLIEGGIPQFTAHLNERAAFKSLFFNRLDLTELDEKEVNGLDQARNNATCVVEELITYIIERQENVA</sequence>
<organism evidence="1 2">
    <name type="scientific">Xenorhabdus yunnanensis</name>
    <dbReference type="NCBI Taxonomy" id="3025878"/>
    <lineage>
        <taxon>Bacteria</taxon>
        <taxon>Pseudomonadati</taxon>
        <taxon>Pseudomonadota</taxon>
        <taxon>Gammaproteobacteria</taxon>
        <taxon>Enterobacterales</taxon>
        <taxon>Morganellaceae</taxon>
        <taxon>Xenorhabdus</taxon>
    </lineage>
</organism>
<dbReference type="PIRSF" id="PIRSF009320">
    <property type="entry name" value="Nuc_binding_HP_1000"/>
    <property type="match status" value="1"/>
</dbReference>
<comment type="caution">
    <text evidence="1">The sequence shown here is derived from an EMBL/GenBank/DDBJ whole genome shotgun (WGS) entry which is preliminary data.</text>
</comment>
<dbReference type="Proteomes" id="UP001217178">
    <property type="component" value="Unassembled WGS sequence"/>
</dbReference>
<name>A0ABT5LF97_9GAMM</name>
<dbReference type="InterPro" id="IPR050678">
    <property type="entry name" value="DNA_Partitioning_ATPase"/>
</dbReference>
<dbReference type="RefSeq" id="WP_273555088.1">
    <property type="nucleotide sequence ID" value="NZ_JAQRFI010000022.1"/>
</dbReference>
<accession>A0ABT5LF97</accession>
<dbReference type="CDD" id="cd02042">
    <property type="entry name" value="ParAB_family"/>
    <property type="match status" value="1"/>
</dbReference>
<proteinExistence type="predicted"/>
<dbReference type="InterPro" id="IPR027417">
    <property type="entry name" value="P-loop_NTPase"/>
</dbReference>
<reference evidence="1 2" key="1">
    <citation type="submission" date="2023-02" db="EMBL/GenBank/DDBJ databases">
        <title>Entomopathogenic bacteria.</title>
        <authorList>
            <person name="Machado R.A."/>
        </authorList>
    </citation>
    <scope>NUCLEOTIDE SEQUENCE [LARGE SCALE GENOMIC DNA]</scope>
    <source>
        <strain evidence="1 2">XENO-10</strain>
    </source>
</reference>
<dbReference type="PANTHER" id="PTHR13696:SF96">
    <property type="entry name" value="COBQ_COBB_MIND_PARA NUCLEOTIDE BINDING DOMAIN-CONTAINING PROTEIN"/>
    <property type="match status" value="1"/>
</dbReference>
<dbReference type="Gene3D" id="3.40.50.300">
    <property type="entry name" value="P-loop containing nucleotide triphosphate hydrolases"/>
    <property type="match status" value="1"/>
</dbReference>
<dbReference type="Pfam" id="PF07015">
    <property type="entry name" value="VirC1"/>
    <property type="match status" value="1"/>
</dbReference>